<protein>
    <submittedName>
        <fullName evidence="1">Uncharacterized protein</fullName>
    </submittedName>
</protein>
<dbReference type="Proteomes" id="UP000240880">
    <property type="component" value="Unassembled WGS sequence"/>
</dbReference>
<sequence>MKTRDPLGRRMMIIVCETSSENPEIHDFMEALVKVGRKHKVIVDRAVVFGDSDSVKTEVVNLRNSFLNYLK</sequence>
<comment type="caution">
    <text evidence="1">The sequence shown here is derived from an EMBL/GenBank/DDBJ whole genome shotgun (WGS) entry which is preliminary data.</text>
</comment>
<reference evidence="1 2" key="1">
    <citation type="submission" date="2017-04" db="EMBL/GenBank/DDBJ databases">
        <title>Novel microbial lineages endemic to geothermal iron-oxide mats fill important gaps in the evolutionary history of Archaea.</title>
        <authorList>
            <person name="Jay Z.J."/>
            <person name="Beam J.P."/>
            <person name="Dlakic M."/>
            <person name="Rusch D.B."/>
            <person name="Kozubal M.A."/>
            <person name="Inskeep W.P."/>
        </authorList>
    </citation>
    <scope>NUCLEOTIDE SEQUENCE [LARGE SCALE GENOMIC DNA]</scope>
    <source>
        <strain evidence="1">OSP_D</strain>
    </source>
</reference>
<gene>
    <name evidence="1" type="ORF">B9Q01_01515</name>
</gene>
<dbReference type="EMBL" id="NEXC01000005">
    <property type="protein sequence ID" value="PSN84248.1"/>
    <property type="molecule type" value="Genomic_DNA"/>
</dbReference>
<evidence type="ECO:0000313" key="2">
    <source>
        <dbReference type="Proteomes" id="UP000240880"/>
    </source>
</evidence>
<evidence type="ECO:0000313" key="1">
    <source>
        <dbReference type="EMBL" id="PSN84248.1"/>
    </source>
</evidence>
<dbReference type="AlphaFoldDB" id="A0A2R6AD28"/>
<accession>A0A2R6AD28</accession>
<organism evidence="1 2">
    <name type="scientific">Candidatus Marsarchaeota G1 archaeon OSP_D</name>
    <dbReference type="NCBI Taxonomy" id="1978155"/>
    <lineage>
        <taxon>Archaea</taxon>
        <taxon>Candidatus Marsarchaeota</taxon>
        <taxon>Candidatus Marsarchaeota group 1</taxon>
    </lineage>
</organism>
<proteinExistence type="predicted"/>
<name>A0A2R6AD28_9ARCH</name>